<feature type="transmembrane region" description="Helical" evidence="9">
    <location>
        <begin position="6"/>
        <end position="23"/>
    </location>
</feature>
<evidence type="ECO:0000256" key="2">
    <source>
        <dbReference type="ARBA" id="ARBA00006434"/>
    </source>
</evidence>
<accession>A0ABV8BA51</accession>
<keyword evidence="5 9" id="KW-0812">Transmembrane</keyword>
<feature type="transmembrane region" description="Helical" evidence="9">
    <location>
        <begin position="44"/>
        <end position="64"/>
    </location>
</feature>
<feature type="transmembrane region" description="Helical" evidence="9">
    <location>
        <begin position="449"/>
        <end position="471"/>
    </location>
</feature>
<keyword evidence="6 9" id="KW-1133">Transmembrane helix</keyword>
<keyword evidence="3" id="KW-0813">Transport</keyword>
<dbReference type="PANTHER" id="PTHR48086:SF4">
    <property type="entry name" value="SODIUM_PANTOTHENATE SYMPORTER"/>
    <property type="match status" value="1"/>
</dbReference>
<proteinExistence type="inferred from homology"/>
<feature type="transmembrane region" description="Helical" evidence="9">
    <location>
        <begin position="369"/>
        <end position="386"/>
    </location>
</feature>
<dbReference type="PROSITE" id="PS00456">
    <property type="entry name" value="NA_SOLUT_SYMP_1"/>
    <property type="match status" value="1"/>
</dbReference>
<comment type="caution">
    <text evidence="10">The sequence shown here is derived from an EMBL/GenBank/DDBJ whole genome shotgun (WGS) entry which is preliminary data.</text>
</comment>
<dbReference type="NCBIfam" id="TIGR00813">
    <property type="entry name" value="sss"/>
    <property type="match status" value="1"/>
</dbReference>
<evidence type="ECO:0000256" key="7">
    <source>
        <dbReference type="ARBA" id="ARBA00023136"/>
    </source>
</evidence>
<reference evidence="11" key="1">
    <citation type="journal article" date="2019" name="Int. J. Syst. Evol. Microbiol.">
        <title>The Global Catalogue of Microorganisms (GCM) 10K type strain sequencing project: providing services to taxonomists for standard genome sequencing and annotation.</title>
        <authorList>
            <consortium name="The Broad Institute Genomics Platform"/>
            <consortium name="The Broad Institute Genome Sequencing Center for Infectious Disease"/>
            <person name="Wu L."/>
            <person name="Ma J."/>
        </authorList>
    </citation>
    <scope>NUCLEOTIDE SEQUENCE [LARGE SCALE GENOMIC DNA]</scope>
    <source>
        <strain evidence="11">CCUG 61889</strain>
    </source>
</reference>
<organism evidence="10 11">
    <name type="scientific">Bacillus songklensis</name>
    <dbReference type="NCBI Taxonomy" id="1069116"/>
    <lineage>
        <taxon>Bacteria</taxon>
        <taxon>Bacillati</taxon>
        <taxon>Bacillota</taxon>
        <taxon>Bacilli</taxon>
        <taxon>Bacillales</taxon>
        <taxon>Bacillaceae</taxon>
        <taxon>Bacillus</taxon>
    </lineage>
</organism>
<evidence type="ECO:0000256" key="9">
    <source>
        <dbReference type="SAM" id="Phobius"/>
    </source>
</evidence>
<keyword evidence="7 9" id="KW-0472">Membrane</keyword>
<feature type="transmembrane region" description="Helical" evidence="9">
    <location>
        <begin position="424"/>
        <end position="443"/>
    </location>
</feature>
<dbReference type="InterPro" id="IPR011849">
    <property type="entry name" value="Na/pantothenate_symporter"/>
</dbReference>
<dbReference type="Gene3D" id="1.20.1730.10">
    <property type="entry name" value="Sodium/glucose cotransporter"/>
    <property type="match status" value="1"/>
</dbReference>
<evidence type="ECO:0000256" key="1">
    <source>
        <dbReference type="ARBA" id="ARBA00004141"/>
    </source>
</evidence>
<feature type="transmembrane region" description="Helical" evidence="9">
    <location>
        <begin position="191"/>
        <end position="211"/>
    </location>
</feature>
<dbReference type="Pfam" id="PF00474">
    <property type="entry name" value="SSF"/>
    <property type="match status" value="1"/>
</dbReference>
<feature type="transmembrane region" description="Helical" evidence="9">
    <location>
        <begin position="157"/>
        <end position="179"/>
    </location>
</feature>
<dbReference type="CDD" id="cd10327">
    <property type="entry name" value="SLC5sbd_PanF"/>
    <property type="match status" value="1"/>
</dbReference>
<dbReference type="RefSeq" id="WP_377918469.1">
    <property type="nucleotide sequence ID" value="NZ_JBHRZT010000072.1"/>
</dbReference>
<comment type="subcellular location">
    <subcellularLocation>
        <location evidence="1">Membrane</location>
        <topology evidence="1">Multi-pass membrane protein</topology>
    </subcellularLocation>
</comment>
<dbReference type="NCBIfam" id="TIGR02119">
    <property type="entry name" value="panF"/>
    <property type="match status" value="1"/>
</dbReference>
<gene>
    <name evidence="10" type="primary">panF</name>
    <name evidence="10" type="ORF">ACFOU2_22505</name>
</gene>
<feature type="transmembrane region" description="Helical" evidence="9">
    <location>
        <begin position="273"/>
        <end position="299"/>
    </location>
</feature>
<feature type="transmembrane region" description="Helical" evidence="9">
    <location>
        <begin position="123"/>
        <end position="145"/>
    </location>
</feature>
<sequence length="482" mass="51799">MNWGVVIPLLLFLIIVYIVGITANKKVKASNNFVQEYFLGGRELGGFILAMTMVATYGSASSFIGGPGIAYQTGLGWVLLSVIQVVTGYFVLTTLGKKFAIVARKMKAVTLVDFLKNRYESPIVVILASVSIMIFLFASLAAQWVGGARLIESLVGISYSVALTIFTISVLIYVAIGGFRAVVVTDSVQGIVMLIGTIVLLVGTVIAGGGVENIMQELVKENPGLVSPFGADGSLTPLYVSSFWILIGVGVVGLPQIAVRAMSYRDSKAMHQAMIIGTIVVGAIMMGMHLIGVFARAVMPGIEVGDKVMPLLTMEVLPAWLAGIVLAAPMAAIMSTVDSILLLVSSALVKDLYLNYMNPDANERQVKRWSFTTTTTIGILVFLLSIKPPDLLIWFNLFSFGGLEAVFIWPIVLGLYWSKGNKHGAVSSMIVGMMSYIFIHLFMPNPFGMHTVVLPVLLSLVTYVFISILTASRSSQATTSSI</sequence>
<feature type="transmembrane region" description="Helical" evidence="9">
    <location>
        <begin position="76"/>
        <end position="96"/>
    </location>
</feature>
<dbReference type="PROSITE" id="PS00457">
    <property type="entry name" value="NA_SOLUT_SYMP_2"/>
    <property type="match status" value="1"/>
</dbReference>
<evidence type="ECO:0000256" key="8">
    <source>
        <dbReference type="RuleBase" id="RU362091"/>
    </source>
</evidence>
<name>A0ABV8BA51_9BACI</name>
<feature type="transmembrane region" description="Helical" evidence="9">
    <location>
        <begin position="319"/>
        <end position="349"/>
    </location>
</feature>
<evidence type="ECO:0000256" key="5">
    <source>
        <dbReference type="ARBA" id="ARBA00022692"/>
    </source>
</evidence>
<evidence type="ECO:0000256" key="6">
    <source>
        <dbReference type="ARBA" id="ARBA00022989"/>
    </source>
</evidence>
<evidence type="ECO:0000313" key="10">
    <source>
        <dbReference type="EMBL" id="MFC3886101.1"/>
    </source>
</evidence>
<comment type="similarity">
    <text evidence="2 8">Belongs to the sodium:solute symporter (SSF) (TC 2.A.21) family.</text>
</comment>
<feature type="transmembrane region" description="Helical" evidence="9">
    <location>
        <begin position="392"/>
        <end position="417"/>
    </location>
</feature>
<dbReference type="InterPro" id="IPR038377">
    <property type="entry name" value="Na/Glc_symporter_sf"/>
</dbReference>
<dbReference type="PANTHER" id="PTHR48086">
    <property type="entry name" value="SODIUM/PROLINE SYMPORTER-RELATED"/>
    <property type="match status" value="1"/>
</dbReference>
<feature type="transmembrane region" description="Helical" evidence="9">
    <location>
        <begin position="238"/>
        <end position="261"/>
    </location>
</feature>
<evidence type="ECO:0000256" key="4">
    <source>
        <dbReference type="ARBA" id="ARBA00022475"/>
    </source>
</evidence>
<keyword evidence="4" id="KW-1003">Cell membrane</keyword>
<dbReference type="InterPro" id="IPR001734">
    <property type="entry name" value="Na/solute_symporter"/>
</dbReference>
<protein>
    <submittedName>
        <fullName evidence="10">Sodium/pantothenate symporter</fullName>
    </submittedName>
</protein>
<dbReference type="Proteomes" id="UP001595752">
    <property type="component" value="Unassembled WGS sequence"/>
</dbReference>
<keyword evidence="11" id="KW-1185">Reference proteome</keyword>
<evidence type="ECO:0000313" key="11">
    <source>
        <dbReference type="Proteomes" id="UP001595752"/>
    </source>
</evidence>
<dbReference type="InterPro" id="IPR018212">
    <property type="entry name" value="Na/solute_symporter_CS"/>
</dbReference>
<dbReference type="InterPro" id="IPR050277">
    <property type="entry name" value="Sodium:Solute_Symporter"/>
</dbReference>
<evidence type="ECO:0000256" key="3">
    <source>
        <dbReference type="ARBA" id="ARBA00022448"/>
    </source>
</evidence>
<dbReference type="EMBL" id="JBHRZT010000072">
    <property type="protein sequence ID" value="MFC3886101.1"/>
    <property type="molecule type" value="Genomic_DNA"/>
</dbReference>
<dbReference type="PROSITE" id="PS50283">
    <property type="entry name" value="NA_SOLUT_SYMP_3"/>
    <property type="match status" value="1"/>
</dbReference>